<name>A0ABY5VZF3_9ACTN</name>
<reference evidence="3" key="2">
    <citation type="submission" date="2022-09" db="EMBL/GenBank/DDBJ databases">
        <title>Biosynthetic gene clusters of Dactylosporangioum fulvum.</title>
        <authorList>
            <person name="Caradec T."/>
        </authorList>
    </citation>
    <scope>NUCLEOTIDE SEQUENCE</scope>
    <source>
        <strain evidence="3">NRRL B-16292</strain>
    </source>
</reference>
<accession>A0ABY5VZF3</accession>
<gene>
    <name evidence="3" type="ORF">Dfulv_45160</name>
</gene>
<protein>
    <recommendedName>
        <fullName evidence="5">PPE family domain-containing protein</fullName>
    </recommendedName>
</protein>
<dbReference type="EMBL" id="CP073720">
    <property type="protein sequence ID" value="UWP82184.1"/>
    <property type="molecule type" value="Genomic_DNA"/>
</dbReference>
<feature type="region of interest" description="Disordered" evidence="2">
    <location>
        <begin position="392"/>
        <end position="448"/>
    </location>
</feature>
<evidence type="ECO:0000313" key="4">
    <source>
        <dbReference type="Proteomes" id="UP001059617"/>
    </source>
</evidence>
<evidence type="ECO:0008006" key="5">
    <source>
        <dbReference type="Google" id="ProtNLM"/>
    </source>
</evidence>
<evidence type="ECO:0000313" key="3">
    <source>
        <dbReference type="EMBL" id="UWP82184.1"/>
    </source>
</evidence>
<evidence type="ECO:0000256" key="2">
    <source>
        <dbReference type="SAM" id="MobiDB-lite"/>
    </source>
</evidence>
<proteinExistence type="predicted"/>
<feature type="compositionally biased region" description="Basic and acidic residues" evidence="2">
    <location>
        <begin position="667"/>
        <end position="676"/>
    </location>
</feature>
<reference evidence="3" key="1">
    <citation type="submission" date="2021-04" db="EMBL/GenBank/DDBJ databases">
        <authorList>
            <person name="Hartkoorn R.C."/>
            <person name="Beaudoing E."/>
            <person name="Hot D."/>
        </authorList>
    </citation>
    <scope>NUCLEOTIDE SEQUENCE</scope>
    <source>
        <strain evidence="3">NRRL B-16292</strain>
    </source>
</reference>
<organism evidence="3 4">
    <name type="scientific">Dactylosporangium fulvum</name>
    <dbReference type="NCBI Taxonomy" id="53359"/>
    <lineage>
        <taxon>Bacteria</taxon>
        <taxon>Bacillati</taxon>
        <taxon>Actinomycetota</taxon>
        <taxon>Actinomycetes</taxon>
        <taxon>Micromonosporales</taxon>
        <taxon>Micromonosporaceae</taxon>
        <taxon>Dactylosporangium</taxon>
    </lineage>
</organism>
<evidence type="ECO:0000256" key="1">
    <source>
        <dbReference type="SAM" id="Coils"/>
    </source>
</evidence>
<feature type="region of interest" description="Disordered" evidence="2">
    <location>
        <begin position="606"/>
        <end position="697"/>
    </location>
</feature>
<sequence length="697" mass="74451">MPTPKRDARRYIDLKDRNALLDYARALDAVTTTRTLERILKGGDDGTPVENAQKIHQWPKAWNTTFFEARHFGAEALRQTDALTQFAKHVQNGVMALQEVAGTFYTRYTEAERKAQAALQRLDRDLIHDRLSDPIPDYRTGAAYDSHGWDLRDVHLSSITQGTTIAKGSGLPAPGVADAYGPSDSIASTAMAPAGTTDWRKDADVPGTILFRVWSVVPAEPVHYLNLLAQQWAALGAQFTAIQAHVTKVSNTLKQGWDSAAADVFQQRVTESALAMEYWAANSQHRSTQFFGLIYDATKANREINDLYAIAVREIHEMHNRRNQIIDRGIVDETNPIYVAGESYTSEANFYTFFNDHVSDRYRKYDTLAAPIAEAFARAYVQATPWTAPARYPGLLTDTPSSALPPVPDPRQSRTTAPSVPGGGGGGGPSIGGGGVGKPPGIGSRQDPQKIIDGQKKAYDKSIANLKKDYDKSIADLKKTYEDALKQERNNADQLQNQMQQQQEQSQKAIDELAKQVDTPAPQLPDVSVPQLPDTGGLPLLPGLPGIATPPTLPNGLGGGGIGGLKGSSISAGLPTATGAVDLMGRGGTPAATTAAGAALTGRAGTTGSGLGGVPFIPGAGVPQQGGGGGSALSGRKGRPMLPEEKQKPVTRPRVVDPEGDGTTDTRPARDTDRRASVTRPPRAPEVEPGQALGRTA</sequence>
<feature type="coiled-coil region" evidence="1">
    <location>
        <begin position="467"/>
        <end position="519"/>
    </location>
</feature>
<keyword evidence="4" id="KW-1185">Reference proteome</keyword>
<dbReference type="Proteomes" id="UP001059617">
    <property type="component" value="Chromosome"/>
</dbReference>
<feature type="compositionally biased region" description="Gly residues" evidence="2">
    <location>
        <begin position="421"/>
        <end position="440"/>
    </location>
</feature>
<dbReference type="RefSeq" id="WP_259859955.1">
    <property type="nucleotide sequence ID" value="NZ_BAAAST010000091.1"/>
</dbReference>
<keyword evidence="1" id="KW-0175">Coiled coil</keyword>